<dbReference type="Proteomes" id="UP001189429">
    <property type="component" value="Unassembled WGS sequence"/>
</dbReference>
<gene>
    <name evidence="2" type="ORF">PCOR1329_LOCUS84289</name>
</gene>
<comment type="caution">
    <text evidence="2">The sequence shown here is derived from an EMBL/GenBank/DDBJ whole genome shotgun (WGS) entry which is preliminary data.</text>
</comment>
<name>A0ABN9YEX7_9DINO</name>
<protein>
    <submittedName>
        <fullName evidence="2">Uncharacterized protein</fullName>
    </submittedName>
</protein>
<proteinExistence type="predicted"/>
<evidence type="ECO:0000313" key="3">
    <source>
        <dbReference type="Proteomes" id="UP001189429"/>
    </source>
</evidence>
<sequence>APSLLLGALERQVVLLSRAAARHPPAPAAPAVECRRLSTGSGGSSGSAAAGREGGCRVPREARTAWAWEVQRRITLFHTDWRAPFLPHDGEARWRWLDAAYRRHPWVAGTLDASAAADRPPLRAPGSWACDDAGWVVATLGQPCGEGQAAASMGGWGGAEFSEPARGGGHEPPDALAPHGAGAHDEEGWQYAVDFYLSD</sequence>
<keyword evidence="3" id="KW-1185">Reference proteome</keyword>
<dbReference type="EMBL" id="CAUYUJ010022306">
    <property type="protein sequence ID" value="CAK0910024.1"/>
    <property type="molecule type" value="Genomic_DNA"/>
</dbReference>
<organism evidence="2 3">
    <name type="scientific">Prorocentrum cordatum</name>
    <dbReference type="NCBI Taxonomy" id="2364126"/>
    <lineage>
        <taxon>Eukaryota</taxon>
        <taxon>Sar</taxon>
        <taxon>Alveolata</taxon>
        <taxon>Dinophyceae</taxon>
        <taxon>Prorocentrales</taxon>
        <taxon>Prorocentraceae</taxon>
        <taxon>Prorocentrum</taxon>
    </lineage>
</organism>
<feature type="region of interest" description="Disordered" evidence="1">
    <location>
        <begin position="27"/>
        <end position="56"/>
    </location>
</feature>
<evidence type="ECO:0000256" key="1">
    <source>
        <dbReference type="SAM" id="MobiDB-lite"/>
    </source>
</evidence>
<feature type="non-terminal residue" evidence="2">
    <location>
        <position position="199"/>
    </location>
</feature>
<accession>A0ABN9YEX7</accession>
<reference evidence="2" key="1">
    <citation type="submission" date="2023-10" db="EMBL/GenBank/DDBJ databases">
        <authorList>
            <person name="Chen Y."/>
            <person name="Shah S."/>
            <person name="Dougan E. K."/>
            <person name="Thang M."/>
            <person name="Chan C."/>
        </authorList>
    </citation>
    <scope>NUCLEOTIDE SEQUENCE [LARGE SCALE GENOMIC DNA]</scope>
</reference>
<evidence type="ECO:0000313" key="2">
    <source>
        <dbReference type="EMBL" id="CAK0910024.1"/>
    </source>
</evidence>
<feature type="non-terminal residue" evidence="2">
    <location>
        <position position="1"/>
    </location>
</feature>
<feature type="region of interest" description="Disordered" evidence="1">
    <location>
        <begin position="154"/>
        <end position="182"/>
    </location>
</feature>